<organism evidence="1 2">
    <name type="scientific">Candidatus Yanofskybacteria bacterium GW2011_GWB1_45_11</name>
    <dbReference type="NCBI Taxonomy" id="1619026"/>
    <lineage>
        <taxon>Bacteria</taxon>
        <taxon>Candidatus Yanofskyibacteriota</taxon>
    </lineage>
</organism>
<dbReference type="Proteomes" id="UP000034368">
    <property type="component" value="Unassembled WGS sequence"/>
</dbReference>
<evidence type="ECO:0000313" key="2">
    <source>
        <dbReference type="Proteomes" id="UP000034368"/>
    </source>
</evidence>
<dbReference type="EMBL" id="LCKD01000003">
    <property type="protein sequence ID" value="KKT90321.1"/>
    <property type="molecule type" value="Genomic_DNA"/>
</dbReference>
<protein>
    <submittedName>
        <fullName evidence="1">Uncharacterized protein</fullName>
    </submittedName>
</protein>
<name>A0A0G1L2W3_9BACT</name>
<proteinExistence type="predicted"/>
<sequence>MNTTSLNHVIRPSNEILLIPISSDAANKLRDLARRITGGIYSSDMIGDMVKEIDPCLEIKVNRGIVYVIKKMTANSAAQHLRRLYLDMAGMENAPMTINGETRSLRLDVIFKIIDAIEEMGDEVIECSHQFALIETYLFNRSGSVH</sequence>
<reference evidence="1 2" key="1">
    <citation type="journal article" date="2015" name="Nature">
        <title>rRNA introns, odd ribosomes, and small enigmatic genomes across a large radiation of phyla.</title>
        <authorList>
            <person name="Brown C.T."/>
            <person name="Hug L.A."/>
            <person name="Thomas B.C."/>
            <person name="Sharon I."/>
            <person name="Castelle C.J."/>
            <person name="Singh A."/>
            <person name="Wilkins M.J."/>
            <person name="Williams K.H."/>
            <person name="Banfield J.F."/>
        </authorList>
    </citation>
    <scope>NUCLEOTIDE SEQUENCE [LARGE SCALE GENOMIC DNA]</scope>
</reference>
<dbReference type="AlphaFoldDB" id="A0A0G1L2W3"/>
<evidence type="ECO:0000313" key="1">
    <source>
        <dbReference type="EMBL" id="KKT90321.1"/>
    </source>
</evidence>
<accession>A0A0G1L2W3</accession>
<comment type="caution">
    <text evidence="1">The sequence shown here is derived from an EMBL/GenBank/DDBJ whole genome shotgun (WGS) entry which is preliminary data.</text>
</comment>
<gene>
    <name evidence="1" type="ORF">UW90_C0003G0045</name>
</gene>